<accession>A0A9P5Y494</accession>
<keyword evidence="1" id="KW-0472">Membrane</keyword>
<dbReference type="PROSITE" id="PS51257">
    <property type="entry name" value="PROKAR_LIPOPROTEIN"/>
    <property type="match status" value="1"/>
</dbReference>
<dbReference type="AlphaFoldDB" id="A0A9P5Y494"/>
<gene>
    <name evidence="2" type="ORF">BDZ94DRAFT_1264698</name>
</gene>
<dbReference type="EMBL" id="MU150290">
    <property type="protein sequence ID" value="KAF9461026.1"/>
    <property type="molecule type" value="Genomic_DNA"/>
</dbReference>
<name>A0A9P5Y494_9AGAR</name>
<organism evidence="2 3">
    <name type="scientific">Collybia nuda</name>
    <dbReference type="NCBI Taxonomy" id="64659"/>
    <lineage>
        <taxon>Eukaryota</taxon>
        <taxon>Fungi</taxon>
        <taxon>Dikarya</taxon>
        <taxon>Basidiomycota</taxon>
        <taxon>Agaricomycotina</taxon>
        <taxon>Agaricomycetes</taxon>
        <taxon>Agaricomycetidae</taxon>
        <taxon>Agaricales</taxon>
        <taxon>Tricholomatineae</taxon>
        <taxon>Clitocybaceae</taxon>
        <taxon>Collybia</taxon>
    </lineage>
</organism>
<reference evidence="2" key="1">
    <citation type="submission" date="2020-11" db="EMBL/GenBank/DDBJ databases">
        <authorList>
            <consortium name="DOE Joint Genome Institute"/>
            <person name="Ahrendt S."/>
            <person name="Riley R."/>
            <person name="Andreopoulos W."/>
            <person name="Labutti K."/>
            <person name="Pangilinan J."/>
            <person name="Ruiz-Duenas F.J."/>
            <person name="Barrasa J.M."/>
            <person name="Sanchez-Garcia M."/>
            <person name="Camarero S."/>
            <person name="Miyauchi S."/>
            <person name="Serrano A."/>
            <person name="Linde D."/>
            <person name="Babiker R."/>
            <person name="Drula E."/>
            <person name="Ayuso-Fernandez I."/>
            <person name="Pacheco R."/>
            <person name="Padilla G."/>
            <person name="Ferreira P."/>
            <person name="Barriuso J."/>
            <person name="Kellner H."/>
            <person name="Castanera R."/>
            <person name="Alfaro M."/>
            <person name="Ramirez L."/>
            <person name="Pisabarro A.G."/>
            <person name="Kuo A."/>
            <person name="Tritt A."/>
            <person name="Lipzen A."/>
            <person name="He G."/>
            <person name="Yan M."/>
            <person name="Ng V."/>
            <person name="Cullen D."/>
            <person name="Martin F."/>
            <person name="Rosso M.-N."/>
            <person name="Henrissat B."/>
            <person name="Hibbett D."/>
            <person name="Martinez A.T."/>
            <person name="Grigoriev I.V."/>
        </authorList>
    </citation>
    <scope>NUCLEOTIDE SEQUENCE</scope>
    <source>
        <strain evidence="2">CBS 247.69</strain>
    </source>
</reference>
<keyword evidence="1" id="KW-1133">Transmembrane helix</keyword>
<keyword evidence="3" id="KW-1185">Reference proteome</keyword>
<comment type="caution">
    <text evidence="2">The sequence shown here is derived from an EMBL/GenBank/DDBJ whole genome shotgun (WGS) entry which is preliminary data.</text>
</comment>
<protein>
    <submittedName>
        <fullName evidence="2">Uncharacterized protein</fullName>
    </submittedName>
</protein>
<proteinExistence type="predicted"/>
<dbReference type="Proteomes" id="UP000807353">
    <property type="component" value="Unassembled WGS sequence"/>
</dbReference>
<keyword evidence="1" id="KW-0812">Transmembrane</keyword>
<evidence type="ECO:0000313" key="2">
    <source>
        <dbReference type="EMBL" id="KAF9461026.1"/>
    </source>
</evidence>
<sequence>MSSKDGIVIFAVCSIIACITGIVFYVLKGLFLRSGFNIQYKRSVTQRKGHRFYWALLTELNSSYLFKAVTKKMATFLKMRRSWV</sequence>
<evidence type="ECO:0000256" key="1">
    <source>
        <dbReference type="SAM" id="Phobius"/>
    </source>
</evidence>
<feature type="transmembrane region" description="Helical" evidence="1">
    <location>
        <begin position="6"/>
        <end position="27"/>
    </location>
</feature>
<evidence type="ECO:0000313" key="3">
    <source>
        <dbReference type="Proteomes" id="UP000807353"/>
    </source>
</evidence>